<gene>
    <name evidence="3" type="ORF">SOIL9_23090</name>
</gene>
<feature type="transmembrane region" description="Helical" evidence="2">
    <location>
        <begin position="166"/>
        <end position="184"/>
    </location>
</feature>
<feature type="transmembrane region" description="Helical" evidence="2">
    <location>
        <begin position="420"/>
        <end position="440"/>
    </location>
</feature>
<evidence type="ECO:0000313" key="4">
    <source>
        <dbReference type="Proteomes" id="UP000464178"/>
    </source>
</evidence>
<feature type="transmembrane region" description="Helical" evidence="2">
    <location>
        <begin position="391"/>
        <end position="414"/>
    </location>
</feature>
<dbReference type="RefSeq" id="WP_162669823.1">
    <property type="nucleotide sequence ID" value="NZ_LR593886.1"/>
</dbReference>
<dbReference type="AlphaFoldDB" id="A0A6P2D4N9"/>
<protein>
    <submittedName>
        <fullName evidence="3">Uncharacterized protein</fullName>
    </submittedName>
</protein>
<feature type="transmembrane region" description="Helical" evidence="2">
    <location>
        <begin position="144"/>
        <end position="161"/>
    </location>
</feature>
<evidence type="ECO:0000256" key="1">
    <source>
        <dbReference type="SAM" id="MobiDB-lite"/>
    </source>
</evidence>
<feature type="transmembrane region" description="Helical" evidence="2">
    <location>
        <begin position="359"/>
        <end position="379"/>
    </location>
</feature>
<keyword evidence="2" id="KW-0472">Membrane</keyword>
<accession>A0A6P2D4N9</accession>
<feature type="transmembrane region" description="Helical" evidence="2">
    <location>
        <begin position="252"/>
        <end position="270"/>
    </location>
</feature>
<keyword evidence="4" id="KW-1185">Reference proteome</keyword>
<feature type="transmembrane region" description="Helical" evidence="2">
    <location>
        <begin position="495"/>
        <end position="517"/>
    </location>
</feature>
<feature type="transmembrane region" description="Helical" evidence="2">
    <location>
        <begin position="49"/>
        <end position="69"/>
    </location>
</feature>
<evidence type="ECO:0000313" key="3">
    <source>
        <dbReference type="EMBL" id="VTR95405.1"/>
    </source>
</evidence>
<dbReference type="KEGG" id="gms:SOIL9_23090"/>
<feature type="compositionally biased region" description="Basic and acidic residues" evidence="1">
    <location>
        <begin position="820"/>
        <end position="831"/>
    </location>
</feature>
<evidence type="ECO:0000256" key="2">
    <source>
        <dbReference type="SAM" id="Phobius"/>
    </source>
</evidence>
<organism evidence="3 4">
    <name type="scientific">Gemmata massiliana</name>
    <dbReference type="NCBI Taxonomy" id="1210884"/>
    <lineage>
        <taxon>Bacteria</taxon>
        <taxon>Pseudomonadati</taxon>
        <taxon>Planctomycetota</taxon>
        <taxon>Planctomycetia</taxon>
        <taxon>Gemmatales</taxon>
        <taxon>Gemmataceae</taxon>
        <taxon>Gemmata</taxon>
    </lineage>
</organism>
<dbReference type="EMBL" id="LR593886">
    <property type="protein sequence ID" value="VTR95405.1"/>
    <property type="molecule type" value="Genomic_DNA"/>
</dbReference>
<name>A0A6P2D4N9_9BACT</name>
<feature type="transmembrane region" description="Helical" evidence="2">
    <location>
        <begin position="190"/>
        <end position="210"/>
    </location>
</feature>
<keyword evidence="2" id="KW-1133">Transmembrane helix</keyword>
<feature type="transmembrane region" description="Helical" evidence="2">
    <location>
        <begin position="277"/>
        <end position="296"/>
    </location>
</feature>
<feature type="transmembrane region" description="Helical" evidence="2">
    <location>
        <begin position="461"/>
        <end position="483"/>
    </location>
</feature>
<proteinExistence type="predicted"/>
<keyword evidence="2" id="KW-0812">Transmembrane</keyword>
<sequence>MSEPPIPVPATNSVIESPAVSSVVPVSAARPEPVAPADLAPVPTRRERFAWYAGSMILASVLVVAGLRLDSQDLHAPFYYDLDSLLYLPLAKNIVENGTHWHNDRMGAPGIQELYDFPVIDYLHFGFLWLFSRVTPDLLVAYNIYNLLTYPLTVLTGMFVLRWLKLSLPAAAVGGLLYAFLPYHQERYQYHYFLAAYWVVPLSLMPALALCRGEFLLYPLQPDGTRQRRFASFSALWPLALGALTASAGAYYAFFACATYAFSGVYASLLARTWRGVISAAWVIAPVIAVGVAFHYPTVVYQSRYGVNPITDRWPEEAEIYGLKLAHLLLPANDHNLTIFSQIRALYSTPSRPVDSESAGALGLVGGSGLVALLVMAVLPHRRRWPEGPLVGLVLFLVLLATVGGFGALFNLLVSAQIRAYNRISVFIGFLCLFATLWWLDRYLLTHTGRWSIIRWKHIIWSLPLPPLIGTVVVALLGAVGAIDRESLGSLLPVLATALVLSAIVSGAIVGGARYFASRRVGAWCNWVLQSATLPARYPVLAGVFLIGFLDQTPYSWFKQKVITVTNQHAERFRIDKQFFQEIEERSPNARVFCLPYIAFPESPPVQKMQAYEHARGYLMTDTPTWSFGAIKRREADCWQREVSFEKPNEFLRRIVIRGFDGLFIDGRGYLPRRVEPGKTEPVSVVNPRERVHAIYADLVKQSTARLPEVVHRDGRQFFLDLRPYRDAYQRLVGAEEFERQARVERELIVPLWLKGFSLDEPFYDGELLVWGSYTSTLVLVNPTDRTRSIDISFQIGVEVVGEYHISITGLPGLTNGEFEVEKPHEDDSQSRSRHMRSQSLHAELPPGRTTVRIRCTPPPWFFPGDHRKMCYFIKDFHIQER</sequence>
<feature type="region of interest" description="Disordered" evidence="1">
    <location>
        <begin position="817"/>
        <end position="842"/>
    </location>
</feature>
<dbReference type="Proteomes" id="UP000464178">
    <property type="component" value="Chromosome"/>
</dbReference>
<reference evidence="3 4" key="1">
    <citation type="submission" date="2019-05" db="EMBL/GenBank/DDBJ databases">
        <authorList>
            <consortium name="Science for Life Laboratories"/>
        </authorList>
    </citation>
    <scope>NUCLEOTIDE SEQUENCE [LARGE SCALE GENOMIC DNA]</scope>
    <source>
        <strain evidence="3">Soil9</strain>
    </source>
</reference>